<keyword evidence="3" id="KW-0808">Transferase</keyword>
<reference evidence="6 7" key="1">
    <citation type="journal article" date="2021" name="Nat. Plants">
        <title>The Taxus genome provides insights into paclitaxel biosynthesis.</title>
        <authorList>
            <person name="Xiong X."/>
            <person name="Gou J."/>
            <person name="Liao Q."/>
            <person name="Li Y."/>
            <person name="Zhou Q."/>
            <person name="Bi G."/>
            <person name="Li C."/>
            <person name="Du R."/>
            <person name="Wang X."/>
            <person name="Sun T."/>
            <person name="Guo L."/>
            <person name="Liang H."/>
            <person name="Lu P."/>
            <person name="Wu Y."/>
            <person name="Zhang Z."/>
            <person name="Ro D.K."/>
            <person name="Shang Y."/>
            <person name="Huang S."/>
            <person name="Yan J."/>
        </authorList>
    </citation>
    <scope>NUCLEOTIDE SEQUENCE [LARGE SCALE GENOMIC DNA]</scope>
    <source>
        <strain evidence="6">Ta-2019</strain>
    </source>
</reference>
<sequence length="176" mass="19399">MKKTGSLADFHVNVIERVMVTPCLHSPKTILPLSAIDNTARAFSNVLLVYSANMDRVSADPAKVNREALSKVLVYYYPFAGRLIKKENGELEVECTGQGVLFVEAMADSDHSVLTDLDDYNPSFQQLLFSLPQDTDIEDLHLLIVQVIHFTCGGFVVGANVYGSVRDGKGFGQFLQ</sequence>
<dbReference type="Gene3D" id="3.30.559.10">
    <property type="entry name" value="Chloramphenicol acetyltransferase-like domain"/>
    <property type="match status" value="1"/>
</dbReference>
<comment type="similarity">
    <text evidence="2">Belongs to the plant acyltransferase family.</text>
</comment>
<evidence type="ECO:0000256" key="5">
    <source>
        <dbReference type="ARBA" id="ARBA00023315"/>
    </source>
</evidence>
<accession>A0AA38LP31</accession>
<organism evidence="6 7">
    <name type="scientific">Taxus chinensis</name>
    <name type="common">Chinese yew</name>
    <name type="synonym">Taxus wallichiana var. chinensis</name>
    <dbReference type="NCBI Taxonomy" id="29808"/>
    <lineage>
        <taxon>Eukaryota</taxon>
        <taxon>Viridiplantae</taxon>
        <taxon>Streptophyta</taxon>
        <taxon>Embryophyta</taxon>
        <taxon>Tracheophyta</taxon>
        <taxon>Spermatophyta</taxon>
        <taxon>Pinopsida</taxon>
        <taxon>Pinidae</taxon>
        <taxon>Conifers II</taxon>
        <taxon>Cupressales</taxon>
        <taxon>Taxaceae</taxon>
        <taxon>Taxus</taxon>
    </lineage>
</organism>
<dbReference type="InterPro" id="IPR023213">
    <property type="entry name" value="CAT-like_dom_sf"/>
</dbReference>
<feature type="non-terminal residue" evidence="6">
    <location>
        <position position="176"/>
    </location>
</feature>
<dbReference type="PANTHER" id="PTHR31147">
    <property type="entry name" value="ACYL TRANSFERASE 4"/>
    <property type="match status" value="1"/>
</dbReference>
<evidence type="ECO:0000313" key="7">
    <source>
        <dbReference type="Proteomes" id="UP000824469"/>
    </source>
</evidence>
<evidence type="ECO:0000256" key="3">
    <source>
        <dbReference type="ARBA" id="ARBA00022679"/>
    </source>
</evidence>
<dbReference type="AlphaFoldDB" id="A0AA38LP31"/>
<evidence type="ECO:0000313" key="6">
    <source>
        <dbReference type="EMBL" id="KAH9331116.1"/>
    </source>
</evidence>
<dbReference type="GO" id="GO:0042617">
    <property type="term" value="P:paclitaxel biosynthetic process"/>
    <property type="evidence" value="ECO:0007669"/>
    <property type="project" value="UniProtKB-KW"/>
</dbReference>
<evidence type="ECO:0000256" key="2">
    <source>
        <dbReference type="ARBA" id="ARBA00009861"/>
    </source>
</evidence>
<dbReference type="Pfam" id="PF02458">
    <property type="entry name" value="Transferase"/>
    <property type="match status" value="1"/>
</dbReference>
<evidence type="ECO:0000256" key="1">
    <source>
        <dbReference type="ARBA" id="ARBA00005122"/>
    </source>
</evidence>
<dbReference type="EMBL" id="JAHRHJ020000001">
    <property type="protein sequence ID" value="KAH9331116.1"/>
    <property type="molecule type" value="Genomic_DNA"/>
</dbReference>
<proteinExistence type="inferred from homology"/>
<protein>
    <submittedName>
        <fullName evidence="6">Uncharacterized protein</fullName>
    </submittedName>
</protein>
<dbReference type="InterPro" id="IPR050898">
    <property type="entry name" value="Plant_acyltransferase"/>
</dbReference>
<evidence type="ECO:0000256" key="4">
    <source>
        <dbReference type="ARBA" id="ARBA00023059"/>
    </source>
</evidence>
<comment type="caution">
    <text evidence="6">The sequence shown here is derived from an EMBL/GenBank/DDBJ whole genome shotgun (WGS) entry which is preliminary data.</text>
</comment>
<gene>
    <name evidence="6" type="ORF">KI387_003224</name>
</gene>
<dbReference type="Proteomes" id="UP000824469">
    <property type="component" value="Unassembled WGS sequence"/>
</dbReference>
<dbReference type="GO" id="GO:0016746">
    <property type="term" value="F:acyltransferase activity"/>
    <property type="evidence" value="ECO:0007669"/>
    <property type="project" value="UniProtKB-KW"/>
</dbReference>
<comment type="pathway">
    <text evidence="1">Alkaloid biosynthesis; taxol biosynthesis.</text>
</comment>
<keyword evidence="4" id="KW-0876">Taxol biosynthesis</keyword>
<keyword evidence="7" id="KW-1185">Reference proteome</keyword>
<dbReference type="PANTHER" id="PTHR31147:SF1">
    <property type="entry name" value="ACYL TRANSFERASE 4"/>
    <property type="match status" value="1"/>
</dbReference>
<keyword evidence="5" id="KW-0012">Acyltransferase</keyword>
<name>A0AA38LP31_TAXCH</name>